<dbReference type="EMBL" id="BARW01020877">
    <property type="protein sequence ID" value="GAI96778.1"/>
    <property type="molecule type" value="Genomic_DNA"/>
</dbReference>
<comment type="caution">
    <text evidence="1">The sequence shown here is derived from an EMBL/GenBank/DDBJ whole genome shotgun (WGS) entry which is preliminary data.</text>
</comment>
<accession>X1SUZ4</accession>
<dbReference type="AlphaFoldDB" id="X1SUZ4"/>
<proteinExistence type="predicted"/>
<name>X1SUZ4_9ZZZZ</name>
<gene>
    <name evidence="1" type="ORF">S12H4_35187</name>
</gene>
<organism evidence="1">
    <name type="scientific">marine sediment metagenome</name>
    <dbReference type="NCBI Taxonomy" id="412755"/>
    <lineage>
        <taxon>unclassified sequences</taxon>
        <taxon>metagenomes</taxon>
        <taxon>ecological metagenomes</taxon>
    </lineage>
</organism>
<protein>
    <submittedName>
        <fullName evidence="1">Uncharacterized protein</fullName>
    </submittedName>
</protein>
<reference evidence="1" key="1">
    <citation type="journal article" date="2014" name="Front. Microbiol.">
        <title>High frequency of phylogenetically diverse reductive dehalogenase-homologous genes in deep subseafloor sedimentary metagenomes.</title>
        <authorList>
            <person name="Kawai M."/>
            <person name="Futagami T."/>
            <person name="Toyoda A."/>
            <person name="Takaki Y."/>
            <person name="Nishi S."/>
            <person name="Hori S."/>
            <person name="Arai W."/>
            <person name="Tsubouchi T."/>
            <person name="Morono Y."/>
            <person name="Uchiyama I."/>
            <person name="Ito T."/>
            <person name="Fujiyama A."/>
            <person name="Inagaki F."/>
            <person name="Takami H."/>
        </authorList>
    </citation>
    <scope>NUCLEOTIDE SEQUENCE</scope>
    <source>
        <strain evidence="1">Expedition CK06-06</strain>
    </source>
</reference>
<sequence>YQEYYEFLGKWSMVYAYYTIENDSNEVVYDYKIYFEVTCIDDNIYYDSWYEEYTLSPGQSHSDYALIETFGKQADSVKINELIINVYY</sequence>
<evidence type="ECO:0000313" key="1">
    <source>
        <dbReference type="EMBL" id="GAI96778.1"/>
    </source>
</evidence>
<feature type="non-terminal residue" evidence="1">
    <location>
        <position position="1"/>
    </location>
</feature>